<name>A0A5P9QEJ3_9MICO</name>
<gene>
    <name evidence="1" type="ORF">KDY119_02397</name>
</gene>
<accession>A0A5P9QEJ3</accession>
<evidence type="ECO:0000313" key="1">
    <source>
        <dbReference type="EMBL" id="QFU98875.1"/>
    </source>
</evidence>
<proteinExistence type="predicted"/>
<protein>
    <submittedName>
        <fullName evidence="1">Uncharacterized protein</fullName>
    </submittedName>
</protein>
<keyword evidence="2" id="KW-1185">Reference proteome</keyword>
<dbReference type="EMBL" id="CP045529">
    <property type="protein sequence ID" value="QFU98875.1"/>
    <property type="molecule type" value="Genomic_DNA"/>
</dbReference>
<dbReference type="KEGG" id="lxl:KDY119_02397"/>
<dbReference type="Proteomes" id="UP000326702">
    <property type="component" value="Chromosome"/>
</dbReference>
<dbReference type="AlphaFoldDB" id="A0A5P9QEJ3"/>
<sequence length="234" mass="24657">MACATLVRMKNPFGRREAAPVELPPVPDDVTETWRGSTNEVVLRTSLGGVPDDDRETAEALGTLVLGVVRGVREGEFGHSMPQGARGASVRLEVAVCEDDYGPYTRHEAEDLVGRLQGVAPLAVVAYPRGGSAPVWDDGAGLLRVDLATDAGDDDGSTRGELRALVQATLTSVTTDKVKGIVPETAGGSYPVRIHLTVRGTAGDGFGERSAALLDDMVARLAGTRVQLEVTREP</sequence>
<evidence type="ECO:0000313" key="2">
    <source>
        <dbReference type="Proteomes" id="UP000326702"/>
    </source>
</evidence>
<reference evidence="1 2" key="1">
    <citation type="submission" date="2019-10" db="EMBL/GenBank/DDBJ databases">
        <title>Genome sequence of Luteimicrobium xylanilyticum HY-24.</title>
        <authorList>
            <person name="Kim D.Y."/>
            <person name="Park H.-Y."/>
        </authorList>
    </citation>
    <scope>NUCLEOTIDE SEQUENCE [LARGE SCALE GENOMIC DNA]</scope>
    <source>
        <strain evidence="1 2">HY-24</strain>
    </source>
</reference>
<organism evidence="1 2">
    <name type="scientific">Luteimicrobium xylanilyticum</name>
    <dbReference type="NCBI Taxonomy" id="1133546"/>
    <lineage>
        <taxon>Bacteria</taxon>
        <taxon>Bacillati</taxon>
        <taxon>Actinomycetota</taxon>
        <taxon>Actinomycetes</taxon>
        <taxon>Micrococcales</taxon>
        <taxon>Luteimicrobium</taxon>
    </lineage>
</organism>